<feature type="region of interest" description="Disordered" evidence="2">
    <location>
        <begin position="1"/>
        <end position="22"/>
    </location>
</feature>
<dbReference type="InterPro" id="IPR011993">
    <property type="entry name" value="PH-like_dom_sf"/>
</dbReference>
<dbReference type="EMBL" id="LFWA01000013">
    <property type="protein sequence ID" value="KTW27959.1"/>
    <property type="molecule type" value="Genomic_DNA"/>
</dbReference>
<name>A0A0W4ZHV2_PNEJ7</name>
<feature type="domain" description="PH" evidence="3">
    <location>
        <begin position="325"/>
        <end position="438"/>
    </location>
</feature>
<dbReference type="InterPro" id="IPR046868">
    <property type="entry name" value="BAR_4"/>
</dbReference>
<proteinExistence type="predicted"/>
<keyword evidence="5" id="KW-1185">Reference proteome</keyword>
<dbReference type="Proteomes" id="UP000053447">
    <property type="component" value="Unassembled WGS sequence"/>
</dbReference>
<dbReference type="AlphaFoldDB" id="A0A0W4ZHV2"/>
<dbReference type="GeneID" id="28941444"/>
<accession>A0A0W4ZHV2</accession>
<dbReference type="PANTHER" id="PTHR31941">
    <property type="entry name" value="CYTOSKELETAL SIGNALING PROTEIN SLM1"/>
    <property type="match status" value="1"/>
</dbReference>
<dbReference type="Pfam" id="PF20400">
    <property type="entry name" value="BAR_4"/>
    <property type="match status" value="1"/>
</dbReference>
<dbReference type="VEuPathDB" id="FungiDB:T551_02926"/>
<dbReference type="PANTHER" id="PTHR31941:SF16">
    <property type="entry name" value="PHOSPHATIDYLINOSITOL 4,5-BISPHOSPHATE-BINDING PROTEIN SLM1-RELATED"/>
    <property type="match status" value="1"/>
</dbReference>
<dbReference type="STRING" id="1408657.A0A0W4ZHV2"/>
<comment type="caution">
    <text evidence="4">The sequence shown here is derived from an EMBL/GenBank/DDBJ whole genome shotgun (WGS) entry which is preliminary data.</text>
</comment>
<dbReference type="Gene3D" id="2.30.29.30">
    <property type="entry name" value="Pleckstrin-homology domain (PH domain)/Phosphotyrosine-binding domain (PTB)"/>
    <property type="match status" value="1"/>
</dbReference>
<evidence type="ECO:0000256" key="2">
    <source>
        <dbReference type="SAM" id="MobiDB-lite"/>
    </source>
</evidence>
<dbReference type="InterPro" id="IPR001849">
    <property type="entry name" value="PH_domain"/>
</dbReference>
<dbReference type="Pfam" id="PF20399">
    <property type="entry name" value="PH_20"/>
    <property type="match status" value="1"/>
</dbReference>
<sequence length="779" mass="88322">MGSIKGPVSSGNHEGRQKKHKSCQKKSLDTLFLKESLIWDVHNNNVDSIFLSSISENLDPTKALAARFNTWRSLLKELIVYFKAVVHVQEVKAVEFKKLGNVLSNNFCDKFSFQDGGLREAEKFFCEWNRKYSIYLSTMPNSVNVDIISKLEKERTMLSDSVKDVMKMSSRFRNNLSKETDAAKRDSLLTWEFNPEKITPKTDPYLLKFVLEKQIMQMLLEENSLHRAYLDIDDYCRRIENHVIDTIRQVFCQYKDDFQKEIDFVCNFNKDIGVIGGSISLNKGWNSFIREAMGLCNNSEDSVGFRAPRCLSDVLYGQNHPAAKEIRCGSLERRTKILKSYNTGFYVLTPSGFLHEFKSSNFNCGQTPIMSLSLRDYEISDHSPVNAKSYKFSLKGYKNEYSSRYAVVYMCLWGPVGTRTYQELLDWYNDIKMFAGRSYMSDEEYRDYIVALQMKNISDNKIIHDQNGVFDREHLSQESDSDFKDTVDVVAASVVPYQGTQLQTLDTDYEGDKINEKETQNFDDNVSTHAPVLLDSSNACLNDSDNQKEVATLKSSLRDSSYYSSTDECPCPLKSQKSFDSEPGLNRRSIDVEKSLDQESGSLHVPLESQINNSKLSVLLESQTNNSKLSVLLESQTNNQNLCPILPSTLDQSPISVTVQSKSKEDLEESVYLNTDTAYISTDKLSLEKVPLPVSVKSAESLINEEHGASNRSSKVLDTAKPFCSPQESLNKLECQMLSGTFDSAVLENSCLVDEPDGDLQEQVLNNSDIVLKESNVKV</sequence>
<dbReference type="RefSeq" id="XP_018228730.1">
    <property type="nucleotide sequence ID" value="XM_018375189.1"/>
</dbReference>
<dbReference type="SUPFAM" id="SSF50729">
    <property type="entry name" value="PH domain-like"/>
    <property type="match status" value="1"/>
</dbReference>
<dbReference type="OrthoDB" id="5598057at2759"/>
<evidence type="ECO:0000313" key="4">
    <source>
        <dbReference type="EMBL" id="KTW27959.1"/>
    </source>
</evidence>
<gene>
    <name evidence="4" type="ORF">T551_02926</name>
</gene>
<dbReference type="SMART" id="SM00233">
    <property type="entry name" value="PH"/>
    <property type="match status" value="1"/>
</dbReference>
<reference evidence="5" key="1">
    <citation type="journal article" date="2016" name="Nat. Commun.">
        <title>Genome analysis of three Pneumocystis species reveals adaptation mechanisms to life exclusively in mammalian hosts.</title>
        <authorList>
            <person name="Ma L."/>
            <person name="Chen Z."/>
            <person name="Huang D.W."/>
            <person name="Kutty G."/>
            <person name="Ishihara M."/>
            <person name="Wang H."/>
            <person name="Abouelleil A."/>
            <person name="Bishop L."/>
            <person name="Davey E."/>
            <person name="Deng R."/>
            <person name="Deng X."/>
            <person name="Fan L."/>
            <person name="Fantoni G."/>
            <person name="Fitzgerald M."/>
            <person name="Gogineni E."/>
            <person name="Goldberg J.M."/>
            <person name="Handley G."/>
            <person name="Hu X."/>
            <person name="Huber C."/>
            <person name="Jiao X."/>
            <person name="Jones K."/>
            <person name="Levin J.Z."/>
            <person name="Liu Y."/>
            <person name="Macdonald P."/>
            <person name="Melnikov A."/>
            <person name="Raley C."/>
            <person name="Sassi M."/>
            <person name="Sherman B.T."/>
            <person name="Song X."/>
            <person name="Sykes S."/>
            <person name="Tran B."/>
            <person name="Walsh L."/>
            <person name="Xia Y."/>
            <person name="Yang J."/>
            <person name="Young S."/>
            <person name="Zeng Q."/>
            <person name="Zheng X."/>
            <person name="Stephens R."/>
            <person name="Nusbaum C."/>
            <person name="Birren B.W."/>
            <person name="Azadi P."/>
            <person name="Lempicki R.A."/>
            <person name="Cuomo C.A."/>
            <person name="Kovacs J.A."/>
        </authorList>
    </citation>
    <scope>NUCLEOTIDE SEQUENCE [LARGE SCALE GENOMIC DNA]</scope>
    <source>
        <strain evidence="5">RU7</strain>
    </source>
</reference>
<dbReference type="InterPro" id="IPR046869">
    <property type="entry name" value="SLM1/RGC1-like_PH"/>
</dbReference>
<keyword evidence="1" id="KW-0597">Phosphoprotein</keyword>
<organism evidence="4 5">
    <name type="scientific">Pneumocystis jirovecii (strain RU7)</name>
    <name type="common">Human pneumocystis pneumonia agent</name>
    <dbReference type="NCBI Taxonomy" id="1408657"/>
    <lineage>
        <taxon>Eukaryota</taxon>
        <taxon>Fungi</taxon>
        <taxon>Dikarya</taxon>
        <taxon>Ascomycota</taxon>
        <taxon>Taphrinomycotina</taxon>
        <taxon>Pneumocystomycetes</taxon>
        <taxon>Pneumocystaceae</taxon>
        <taxon>Pneumocystis</taxon>
    </lineage>
</organism>
<evidence type="ECO:0000256" key="1">
    <source>
        <dbReference type="ARBA" id="ARBA00022553"/>
    </source>
</evidence>
<evidence type="ECO:0000259" key="3">
    <source>
        <dbReference type="SMART" id="SM00233"/>
    </source>
</evidence>
<protein>
    <recommendedName>
        <fullName evidence="3">PH domain-containing protein</fullName>
    </recommendedName>
</protein>
<evidence type="ECO:0000313" key="5">
    <source>
        <dbReference type="Proteomes" id="UP000053447"/>
    </source>
</evidence>